<dbReference type="Pfam" id="PF13668">
    <property type="entry name" value="Ferritin_2"/>
    <property type="match status" value="1"/>
</dbReference>
<protein>
    <submittedName>
        <fullName evidence="2">Uncharacterized protein</fullName>
    </submittedName>
</protein>
<dbReference type="PANTHER" id="PTHR38705">
    <property type="entry name" value="PROTEIN RDS1"/>
    <property type="match status" value="1"/>
</dbReference>
<dbReference type="AlphaFoldDB" id="A0AAN8I149"/>
<evidence type="ECO:0000256" key="1">
    <source>
        <dbReference type="SAM" id="SignalP"/>
    </source>
</evidence>
<comment type="caution">
    <text evidence="2">The sequence shown here is derived from an EMBL/GenBank/DDBJ whole genome shotgun (WGS) entry which is preliminary data.</text>
</comment>
<dbReference type="EMBL" id="JAKLMC020000054">
    <property type="protein sequence ID" value="KAK5948047.1"/>
    <property type="molecule type" value="Genomic_DNA"/>
</dbReference>
<dbReference type="Proteomes" id="UP001316803">
    <property type="component" value="Unassembled WGS sequence"/>
</dbReference>
<name>A0AAN8I149_9EURO</name>
<dbReference type="InterPro" id="IPR039254">
    <property type="entry name" value="Rds1"/>
</dbReference>
<dbReference type="InterPro" id="IPR009078">
    <property type="entry name" value="Ferritin-like_SF"/>
</dbReference>
<gene>
    <name evidence="2" type="ORF">OHC33_010888</name>
</gene>
<keyword evidence="3" id="KW-1185">Reference proteome</keyword>
<sequence>MMLLSLALCALVAPAAFAHPLEPSSKLSRRQQDIDVTVLQFALTLEHLENAFYKLALQTLTQQHFMDAGFGANYFNNIQLIAEDEDQHVQFLTSALMTAGAQPVAPCTYNFNITDVNSFIALSNVLEGVGTSAYLGGAPLITSKDILTAAGSILVTEALHTSLQRTALKAAPGPNPFGTPLDPNAVFTLAASFIVECPATNEPLPFKAFPALTSTAAACACEGPDCGPSFFQKRQVHSPPAEAALDCVEPLSRTIRSQAECVQSPAAPAQAGGNNQANPTGPAAALCRPPSAGTTVAFEAAQAVTAGSFFTFVSGLMIVSVTAQIHETMLTAMIPPGVAGQTYVMVTSSDLQGKFDAAAALFGPAVLEGKLAVSLM</sequence>
<feature type="chain" id="PRO_5042890243" evidence="1">
    <location>
        <begin position="19"/>
        <end position="376"/>
    </location>
</feature>
<feature type="signal peptide" evidence="1">
    <location>
        <begin position="1"/>
        <end position="18"/>
    </location>
</feature>
<evidence type="ECO:0000313" key="3">
    <source>
        <dbReference type="Proteomes" id="UP001316803"/>
    </source>
</evidence>
<dbReference type="PANTHER" id="PTHR38705:SF1">
    <property type="entry name" value="PROTEIN RDS1"/>
    <property type="match status" value="1"/>
</dbReference>
<evidence type="ECO:0000313" key="2">
    <source>
        <dbReference type="EMBL" id="KAK5948047.1"/>
    </source>
</evidence>
<proteinExistence type="predicted"/>
<organism evidence="2 3">
    <name type="scientific">Knufia fluminis</name>
    <dbReference type="NCBI Taxonomy" id="191047"/>
    <lineage>
        <taxon>Eukaryota</taxon>
        <taxon>Fungi</taxon>
        <taxon>Dikarya</taxon>
        <taxon>Ascomycota</taxon>
        <taxon>Pezizomycotina</taxon>
        <taxon>Eurotiomycetes</taxon>
        <taxon>Chaetothyriomycetidae</taxon>
        <taxon>Chaetothyriales</taxon>
        <taxon>Trichomeriaceae</taxon>
        <taxon>Knufia</taxon>
    </lineage>
</organism>
<keyword evidence="1" id="KW-0732">Signal</keyword>
<accession>A0AAN8I149</accession>
<reference evidence="2 3" key="1">
    <citation type="submission" date="2022-12" db="EMBL/GenBank/DDBJ databases">
        <title>Genomic features and morphological characterization of a novel Knufia sp. strain isolated from spacecraft assembly facility.</title>
        <authorList>
            <person name="Teixeira M."/>
            <person name="Chander A.M."/>
            <person name="Stajich J.E."/>
            <person name="Venkateswaran K."/>
        </authorList>
    </citation>
    <scope>NUCLEOTIDE SEQUENCE [LARGE SCALE GENOMIC DNA]</scope>
    <source>
        <strain evidence="2 3">FJI-L2-BK-P2</strain>
    </source>
</reference>
<dbReference type="SUPFAM" id="SSF47240">
    <property type="entry name" value="Ferritin-like"/>
    <property type="match status" value="1"/>
</dbReference>